<dbReference type="EMBL" id="MU826903">
    <property type="protein sequence ID" value="KAJ7369586.1"/>
    <property type="molecule type" value="Genomic_DNA"/>
</dbReference>
<evidence type="ECO:0000313" key="2">
    <source>
        <dbReference type="Proteomes" id="UP001163046"/>
    </source>
</evidence>
<protein>
    <submittedName>
        <fullName evidence="1">Uncharacterized protein</fullName>
    </submittedName>
</protein>
<dbReference type="AlphaFoldDB" id="A0A9W9YU98"/>
<accession>A0A9W9YU98</accession>
<name>A0A9W9YU98_9CNID</name>
<dbReference type="OrthoDB" id="10627962at2759"/>
<gene>
    <name evidence="1" type="ORF">OS493_037831</name>
</gene>
<dbReference type="Proteomes" id="UP001163046">
    <property type="component" value="Unassembled WGS sequence"/>
</dbReference>
<comment type="caution">
    <text evidence="1">The sequence shown here is derived from an EMBL/GenBank/DDBJ whole genome shotgun (WGS) entry which is preliminary data.</text>
</comment>
<keyword evidence="2" id="KW-1185">Reference proteome</keyword>
<organism evidence="1 2">
    <name type="scientific">Desmophyllum pertusum</name>
    <dbReference type="NCBI Taxonomy" id="174260"/>
    <lineage>
        <taxon>Eukaryota</taxon>
        <taxon>Metazoa</taxon>
        <taxon>Cnidaria</taxon>
        <taxon>Anthozoa</taxon>
        <taxon>Hexacorallia</taxon>
        <taxon>Scleractinia</taxon>
        <taxon>Caryophylliina</taxon>
        <taxon>Caryophylliidae</taxon>
        <taxon>Desmophyllum</taxon>
    </lineage>
</organism>
<reference evidence="1" key="1">
    <citation type="submission" date="2023-01" db="EMBL/GenBank/DDBJ databases">
        <title>Genome assembly of the deep-sea coral Lophelia pertusa.</title>
        <authorList>
            <person name="Herrera S."/>
            <person name="Cordes E."/>
        </authorList>
    </citation>
    <scope>NUCLEOTIDE SEQUENCE</scope>
    <source>
        <strain evidence="1">USNM1676648</strain>
        <tissue evidence="1">Polyp</tissue>
    </source>
</reference>
<sequence length="122" mass="14098">MNSRRKSSQDTSSTSSVFLPPDELMDKVRKCVGERGIMEIFKELLTDEEVEEIQKRYRVHDSPDCYNWPKFLHDAETETSAQFDNKTSHTQKEEVLKRVAQLMQGKNGYLQYAGSSSQQGFN</sequence>
<evidence type="ECO:0000313" key="1">
    <source>
        <dbReference type="EMBL" id="KAJ7369586.1"/>
    </source>
</evidence>
<proteinExistence type="predicted"/>